<dbReference type="InterPro" id="IPR017507">
    <property type="entry name" value="Tscrpt_reg_HipB-like"/>
</dbReference>
<dbReference type="Gene3D" id="1.10.260.40">
    <property type="entry name" value="lambda repressor-like DNA-binding domains"/>
    <property type="match status" value="1"/>
</dbReference>
<name>S2L650_LITA3</name>
<dbReference type="InterPro" id="IPR001387">
    <property type="entry name" value="Cro/C1-type_HTH"/>
</dbReference>
<dbReference type="SUPFAM" id="SSF47413">
    <property type="entry name" value="lambda repressor-like DNA-binding domains"/>
    <property type="match status" value="1"/>
</dbReference>
<feature type="domain" description="HTH cro/C1-type" evidence="1">
    <location>
        <begin position="24"/>
        <end position="78"/>
    </location>
</feature>
<keyword evidence="3" id="KW-1185">Reference proteome</keyword>
<keyword evidence="2" id="KW-0238">DNA-binding</keyword>
<protein>
    <submittedName>
        <fullName evidence="2">DNA-binding protein</fullName>
    </submittedName>
</protein>
<dbReference type="Proteomes" id="UP000014463">
    <property type="component" value="Unassembled WGS sequence"/>
</dbReference>
<evidence type="ECO:0000313" key="3">
    <source>
        <dbReference type="Proteomes" id="UP000014463"/>
    </source>
</evidence>
<comment type="caution">
    <text evidence="2">The sequence shown here is derived from an EMBL/GenBank/DDBJ whole genome shotgun (WGS) entry which is preliminary data.</text>
</comment>
<reference evidence="2 3" key="1">
    <citation type="journal article" date="2013" name="Genome Announc.">
        <title>Draft genome sequence of the moderately halophilic gammaproteobacterium Halomonas anticariensis FP35.</title>
        <authorList>
            <person name="Tahrioui A."/>
            <person name="Quesada E."/>
            <person name="Llamas I."/>
        </authorList>
    </citation>
    <scope>NUCLEOTIDE SEQUENCE [LARGE SCALE GENOMIC DNA]</scope>
    <source>
        <strain evidence="3">DSM 16096 / CECT 5854 / LMG 22089 / FP35</strain>
    </source>
</reference>
<accession>S2L650</accession>
<evidence type="ECO:0000313" key="2">
    <source>
        <dbReference type="EMBL" id="EPC03234.1"/>
    </source>
</evidence>
<dbReference type="SMART" id="SM00530">
    <property type="entry name" value="HTH_XRE"/>
    <property type="match status" value="1"/>
</dbReference>
<dbReference type="Pfam" id="PF13560">
    <property type="entry name" value="HTH_31"/>
    <property type="match status" value="1"/>
</dbReference>
<sequence>MPTNDSPAPQATTIRHSEDLGRLVRQLRAEQGLLQIDLAGLAGTGNRFIVDLERGKPTLQLQKVLDVLDLMGLEVVVRRKGSKRHGE</sequence>
<dbReference type="PATRIC" id="fig|1121939.11.peg.1655"/>
<dbReference type="CDD" id="cd00093">
    <property type="entry name" value="HTH_XRE"/>
    <property type="match status" value="1"/>
</dbReference>
<dbReference type="EMBL" id="ASTJ01000022">
    <property type="protein sequence ID" value="EPC03234.1"/>
    <property type="molecule type" value="Genomic_DNA"/>
</dbReference>
<dbReference type="RefSeq" id="WP_016416157.1">
    <property type="nucleotide sequence ID" value="NZ_AUAB01000038.1"/>
</dbReference>
<dbReference type="OrthoDB" id="9156632at2"/>
<dbReference type="STRING" id="1121939.L861_23275"/>
<dbReference type="NCBIfam" id="TIGR03070">
    <property type="entry name" value="couple_hipB"/>
    <property type="match status" value="1"/>
</dbReference>
<dbReference type="PROSITE" id="PS50943">
    <property type="entry name" value="HTH_CROC1"/>
    <property type="match status" value="1"/>
</dbReference>
<dbReference type="eggNOG" id="COG1396">
    <property type="taxonomic scope" value="Bacteria"/>
</dbReference>
<dbReference type="GO" id="GO:0003677">
    <property type="term" value="F:DNA binding"/>
    <property type="evidence" value="ECO:0007669"/>
    <property type="project" value="UniProtKB-KW"/>
</dbReference>
<proteinExistence type="predicted"/>
<evidence type="ECO:0000259" key="1">
    <source>
        <dbReference type="PROSITE" id="PS50943"/>
    </source>
</evidence>
<gene>
    <name evidence="2" type="ORF">L861_23275</name>
</gene>
<dbReference type="AlphaFoldDB" id="S2L650"/>
<dbReference type="InterPro" id="IPR010982">
    <property type="entry name" value="Lambda_DNA-bd_dom_sf"/>
</dbReference>
<organism evidence="2 3">
    <name type="scientific">Litchfieldella anticariensis (strain DSM 16096 / CECT 5854 / CIP 108499 / LMG 22089 / FP35)</name>
    <name type="common">Halomonas anticariensis</name>
    <dbReference type="NCBI Taxonomy" id="1121939"/>
    <lineage>
        <taxon>Bacteria</taxon>
        <taxon>Pseudomonadati</taxon>
        <taxon>Pseudomonadota</taxon>
        <taxon>Gammaproteobacteria</taxon>
        <taxon>Oceanospirillales</taxon>
        <taxon>Halomonadaceae</taxon>
        <taxon>Litchfieldella</taxon>
    </lineage>
</organism>